<organism evidence="3 4">
    <name type="scientific">Panicum virgatum</name>
    <name type="common">Blackwell switchgrass</name>
    <dbReference type="NCBI Taxonomy" id="38727"/>
    <lineage>
        <taxon>Eukaryota</taxon>
        <taxon>Viridiplantae</taxon>
        <taxon>Streptophyta</taxon>
        <taxon>Embryophyta</taxon>
        <taxon>Tracheophyta</taxon>
        <taxon>Spermatophyta</taxon>
        <taxon>Magnoliopsida</taxon>
        <taxon>Liliopsida</taxon>
        <taxon>Poales</taxon>
        <taxon>Poaceae</taxon>
        <taxon>PACMAD clade</taxon>
        <taxon>Panicoideae</taxon>
        <taxon>Panicodae</taxon>
        <taxon>Paniceae</taxon>
        <taxon>Panicinae</taxon>
        <taxon>Panicum</taxon>
        <taxon>Panicum sect. Hiantes</taxon>
    </lineage>
</organism>
<feature type="compositionally biased region" description="Low complexity" evidence="1">
    <location>
        <begin position="367"/>
        <end position="384"/>
    </location>
</feature>
<feature type="domain" description="Myb/SANT-like" evidence="2">
    <location>
        <begin position="223"/>
        <end position="295"/>
    </location>
</feature>
<feature type="region of interest" description="Disordered" evidence="1">
    <location>
        <begin position="155"/>
        <end position="189"/>
    </location>
</feature>
<protein>
    <recommendedName>
        <fullName evidence="2">Myb/SANT-like domain-containing protein</fullName>
    </recommendedName>
</protein>
<name>A0A8T0WZ45_PANVG</name>
<dbReference type="Pfam" id="PF12776">
    <property type="entry name" value="Myb_DNA-bind_3"/>
    <property type="match status" value="1"/>
</dbReference>
<dbReference type="InterPro" id="IPR024752">
    <property type="entry name" value="Myb/SANT-like_dom"/>
</dbReference>
<keyword evidence="4" id="KW-1185">Reference proteome</keyword>
<sequence length="479" mass="53415">MEGDGSRNFFSNFPSNLNSFTAGFKFSPRCLRPATSTLLGQRRWWVFVDWTLTPRRVVRRLPISQIARTCFNRRMAKMHRPRGTPFSLHLLRTLGVRTKRNGGGGGGNNGRAPVCVQQLNFSATRSGSIGGGGHGGPMPWRATGVGGNVAAMSTPARQRVRGSNRRNDSGHAGRRALSAGTGGHRQAPAAAYKNIESEDEVEEINEDLGSFGRPMIGRTKANWCDKNCAKLLRLCIEHLHSGNYVGGQMNVAVQAIINGYFLQTGLEHDRQQIKNEIEQLKSLYSFWRMLQAHTRLGRKLDGSIDVESHFWKTNIKGKPWLKKLNYGRPPYLDELEEMFNGNTLDGTSVYVPGQDDSDDFRGNPTITSTRSLNRSSCSTTSTRASPRKKTRSPMSLDVSHQALQQAHAAKLEAKKDKENSIKRCQELAFECGIVDDSVAVYAIGKMSKDPFQRQFFFGLPNAVARLSYIQRYCRNKNLS</sequence>
<evidence type="ECO:0000313" key="3">
    <source>
        <dbReference type="EMBL" id="KAG2650916.1"/>
    </source>
</evidence>
<dbReference type="Proteomes" id="UP000823388">
    <property type="component" value="Chromosome 1N"/>
</dbReference>
<accession>A0A8T0WZ45</accession>
<gene>
    <name evidence="3" type="ORF">PVAP13_1NG241600</name>
</gene>
<reference evidence="3" key="1">
    <citation type="submission" date="2020-05" db="EMBL/GenBank/DDBJ databases">
        <title>WGS assembly of Panicum virgatum.</title>
        <authorList>
            <person name="Lovell J.T."/>
            <person name="Jenkins J."/>
            <person name="Shu S."/>
            <person name="Juenger T.E."/>
            <person name="Schmutz J."/>
        </authorList>
    </citation>
    <scope>NUCLEOTIDE SEQUENCE</scope>
    <source>
        <strain evidence="3">AP13</strain>
    </source>
</reference>
<feature type="region of interest" description="Disordered" evidence="1">
    <location>
        <begin position="353"/>
        <end position="395"/>
    </location>
</feature>
<dbReference type="EMBL" id="CM029038">
    <property type="protein sequence ID" value="KAG2650916.1"/>
    <property type="molecule type" value="Genomic_DNA"/>
</dbReference>
<comment type="caution">
    <text evidence="3">The sequence shown here is derived from an EMBL/GenBank/DDBJ whole genome shotgun (WGS) entry which is preliminary data.</text>
</comment>
<dbReference type="PANTHER" id="PTHR47069:SF14">
    <property type="entry name" value="OS07G0253400 PROTEIN"/>
    <property type="match status" value="1"/>
</dbReference>
<dbReference type="AlphaFoldDB" id="A0A8T0WZ45"/>
<evidence type="ECO:0000313" key="4">
    <source>
        <dbReference type="Proteomes" id="UP000823388"/>
    </source>
</evidence>
<evidence type="ECO:0000256" key="1">
    <source>
        <dbReference type="SAM" id="MobiDB-lite"/>
    </source>
</evidence>
<proteinExistence type="predicted"/>
<evidence type="ECO:0000259" key="2">
    <source>
        <dbReference type="Pfam" id="PF12776"/>
    </source>
</evidence>
<dbReference type="PANTHER" id="PTHR47069">
    <property type="match status" value="1"/>
</dbReference>